<dbReference type="Gene3D" id="1.10.8.80">
    <property type="entry name" value="Magnesium chelatase subunit I, C-Terminal domain"/>
    <property type="match status" value="1"/>
</dbReference>
<sequence>MTSSKQPKGWLRQRIQAIIRNSGFYYSEEILFSIILCLVSGNKHLIIRASQDVIPALKCMIEEIAQEALGLSQATIHCTSTTTLADFTSNLLNKSRESVTRPRTTSLVRSIASTHKTLSGGMPRGTSQTGPDNGTRKNSLLVNDIADRRGRSVSVGEKILEETKSLVYRNKAKLAPPQTDLPLDKDTGDLTLIKDQISVSFKEPFKPEYPLTHNTRNSSEVTTIGFIGEPSTITNMSPTSSNRRYRPLSSDFKGMDPLPNPRRASSSIYTNCYSQPLKRVANMILIEGTQDSNTVLNAGIAELLNQGWFVESNIVHHLPDPCVAIMLLPVEVNVSLPRNIFFLNFSFEGEVKQKPRVYPKRIIMLNYHEIREISHKMKHIKISSEINRYVKDIILNIRMNNAFRSGLNTKASADLITAAKAIAAILEQNHVTPGIIFMMIKKVFGHRMLLNQNMLKTSRITRSEDVIMESLRLVRPPI</sequence>
<feature type="region of interest" description="Disordered" evidence="1">
    <location>
        <begin position="116"/>
        <end position="138"/>
    </location>
</feature>
<protein>
    <recommendedName>
        <fullName evidence="4">Magnesium chelatase</fullName>
    </recommendedName>
</protein>
<proteinExistence type="predicted"/>
<evidence type="ECO:0000313" key="3">
    <source>
        <dbReference type="Proteomes" id="UP001479436"/>
    </source>
</evidence>
<accession>A0ABR2W7R7</accession>
<dbReference type="PANTHER" id="PTHR11603">
    <property type="entry name" value="AAA FAMILY ATPASE"/>
    <property type="match status" value="1"/>
</dbReference>
<keyword evidence="3" id="KW-1185">Reference proteome</keyword>
<dbReference type="Proteomes" id="UP001479436">
    <property type="component" value="Unassembled WGS sequence"/>
</dbReference>
<evidence type="ECO:0008006" key="4">
    <source>
        <dbReference type="Google" id="ProtNLM"/>
    </source>
</evidence>
<evidence type="ECO:0000313" key="2">
    <source>
        <dbReference type="EMBL" id="KAK9721909.1"/>
    </source>
</evidence>
<reference evidence="2 3" key="1">
    <citation type="submission" date="2023-04" db="EMBL/GenBank/DDBJ databases">
        <title>Genome of Basidiobolus ranarum AG-B5.</title>
        <authorList>
            <person name="Stajich J.E."/>
            <person name="Carter-House D."/>
            <person name="Gryganskyi A."/>
        </authorList>
    </citation>
    <scope>NUCLEOTIDE SEQUENCE [LARGE SCALE GENOMIC DNA]</scope>
    <source>
        <strain evidence="2 3">AG-B5</strain>
    </source>
</reference>
<gene>
    <name evidence="2" type="ORF">K7432_003033</name>
</gene>
<name>A0ABR2W7R7_9FUNG</name>
<organism evidence="2 3">
    <name type="scientific">Basidiobolus ranarum</name>
    <dbReference type="NCBI Taxonomy" id="34480"/>
    <lineage>
        <taxon>Eukaryota</taxon>
        <taxon>Fungi</taxon>
        <taxon>Fungi incertae sedis</taxon>
        <taxon>Zoopagomycota</taxon>
        <taxon>Entomophthoromycotina</taxon>
        <taxon>Basidiobolomycetes</taxon>
        <taxon>Basidiobolales</taxon>
        <taxon>Basidiobolaceae</taxon>
        <taxon>Basidiobolus</taxon>
    </lineage>
</organism>
<feature type="compositionally biased region" description="Polar residues" evidence="1">
    <location>
        <begin position="125"/>
        <end position="138"/>
    </location>
</feature>
<dbReference type="InterPro" id="IPR052041">
    <property type="entry name" value="Nucleic_acid_metab_PIN/TRAM"/>
</dbReference>
<dbReference type="EMBL" id="JASJQH010006963">
    <property type="protein sequence ID" value="KAK9721909.1"/>
    <property type="molecule type" value="Genomic_DNA"/>
</dbReference>
<dbReference type="PANTHER" id="PTHR11603:SF132">
    <property type="entry name" value="C2H2-TYPE DOMAIN-CONTAINING PROTEIN"/>
    <property type="match status" value="1"/>
</dbReference>
<evidence type="ECO:0000256" key="1">
    <source>
        <dbReference type="SAM" id="MobiDB-lite"/>
    </source>
</evidence>
<comment type="caution">
    <text evidence="2">The sequence shown here is derived from an EMBL/GenBank/DDBJ whole genome shotgun (WGS) entry which is preliminary data.</text>
</comment>